<name>A0A940PBD3_9ENTE</name>
<proteinExistence type="predicted"/>
<dbReference type="InterPro" id="IPR009736">
    <property type="entry name" value="DUF1307"/>
</dbReference>
<accession>A0A940PBD3</accession>
<dbReference type="Pfam" id="PF06998">
    <property type="entry name" value="DUF1307"/>
    <property type="match status" value="1"/>
</dbReference>
<dbReference type="PIRSF" id="PIRSF006187">
    <property type="entry name" value="DUF1307"/>
    <property type="match status" value="1"/>
</dbReference>
<dbReference type="InterPro" id="IPR036699">
    <property type="entry name" value="YehR-like_sf"/>
</dbReference>
<protein>
    <submittedName>
        <fullName evidence="1">DUF1307 domain-containing protein</fullName>
    </submittedName>
</protein>
<sequence>MNKIKFAGIISFLLVMVVSLTGCGKEQSATYIINEEEIKTEVTLKAKGDEVYQQVAVSRLTYDNLAVLDEKEAKAKMAERSRVYADVSGVNYEAKFSHNLVVETITIDYPDVKWEELADVEGFFISSSEIKNGISFKGTTELLDSSGAQKINSES</sequence>
<evidence type="ECO:0000313" key="1">
    <source>
        <dbReference type="EMBL" id="MBP1041432.1"/>
    </source>
</evidence>
<dbReference type="PROSITE" id="PS51257">
    <property type="entry name" value="PROKAR_LIPOPROTEIN"/>
    <property type="match status" value="1"/>
</dbReference>
<dbReference type="Gene3D" id="3.30.1830.10">
    <property type="entry name" value="YehR-like"/>
    <property type="match status" value="1"/>
</dbReference>
<evidence type="ECO:0000313" key="2">
    <source>
        <dbReference type="Proteomes" id="UP000674938"/>
    </source>
</evidence>
<dbReference type="Proteomes" id="UP000674938">
    <property type="component" value="Unassembled WGS sequence"/>
</dbReference>
<dbReference type="EMBL" id="JAEEGA010000006">
    <property type="protein sequence ID" value="MBP1041432.1"/>
    <property type="molecule type" value="Genomic_DNA"/>
</dbReference>
<dbReference type="SUPFAM" id="SSF160704">
    <property type="entry name" value="YehR-like"/>
    <property type="match status" value="1"/>
</dbReference>
<dbReference type="RefSeq" id="WP_209527372.1">
    <property type="nucleotide sequence ID" value="NZ_JAEEGA010000006.1"/>
</dbReference>
<reference evidence="1" key="1">
    <citation type="submission" date="2020-12" db="EMBL/GenBank/DDBJ databases">
        <title>Vagococcus allomyrinae sp. nov. and Enterococcus lavae sp. nov., isolated from the larvae of Allomyrina dichotoma.</title>
        <authorList>
            <person name="Lee S.D."/>
        </authorList>
    </citation>
    <scope>NUCLEOTIDE SEQUENCE</scope>
    <source>
        <strain evidence="1">BWB3-3</strain>
    </source>
</reference>
<dbReference type="AlphaFoldDB" id="A0A940PBD3"/>
<organism evidence="1 2">
    <name type="scientific">Vagococcus allomyrinae</name>
    <dbReference type="NCBI Taxonomy" id="2794353"/>
    <lineage>
        <taxon>Bacteria</taxon>
        <taxon>Bacillati</taxon>
        <taxon>Bacillota</taxon>
        <taxon>Bacilli</taxon>
        <taxon>Lactobacillales</taxon>
        <taxon>Enterococcaceae</taxon>
        <taxon>Vagococcus</taxon>
    </lineage>
</organism>
<gene>
    <name evidence="1" type="ORF">I6N95_10485</name>
</gene>
<keyword evidence="2" id="KW-1185">Reference proteome</keyword>
<comment type="caution">
    <text evidence="1">The sequence shown here is derived from an EMBL/GenBank/DDBJ whole genome shotgun (WGS) entry which is preliminary data.</text>
</comment>